<evidence type="ECO:0000313" key="1">
    <source>
        <dbReference type="EMBL" id="PWF49284.1"/>
    </source>
</evidence>
<reference evidence="1 2" key="1">
    <citation type="submission" date="2018-04" db="EMBL/GenBank/DDBJ databases">
        <title>Massilia violaceinigra sp. nov., a novel purple-pigmented bacterium isolated from Tianshan glacier, Xinjiang, China.</title>
        <authorList>
            <person name="Wang H."/>
        </authorList>
    </citation>
    <scope>NUCLEOTIDE SEQUENCE [LARGE SCALE GENOMIC DNA]</scope>
    <source>
        <strain evidence="1 2">B448-2</strain>
    </source>
</reference>
<evidence type="ECO:0000313" key="2">
    <source>
        <dbReference type="Proteomes" id="UP000241421"/>
    </source>
</evidence>
<dbReference type="EMBL" id="PXWF02000099">
    <property type="protein sequence ID" value="PWF49284.1"/>
    <property type="molecule type" value="Genomic_DNA"/>
</dbReference>
<organism evidence="1 2">
    <name type="scientific">Massilia glaciei</name>
    <dbReference type="NCBI Taxonomy" id="1524097"/>
    <lineage>
        <taxon>Bacteria</taxon>
        <taxon>Pseudomonadati</taxon>
        <taxon>Pseudomonadota</taxon>
        <taxon>Betaproteobacteria</taxon>
        <taxon>Burkholderiales</taxon>
        <taxon>Oxalobacteraceae</taxon>
        <taxon>Telluria group</taxon>
        <taxon>Massilia</taxon>
    </lineage>
</organism>
<protein>
    <submittedName>
        <fullName evidence="1">Uncharacterized protein</fullName>
    </submittedName>
</protein>
<dbReference type="OrthoDB" id="8778534at2"/>
<gene>
    <name evidence="1" type="ORF">C7C56_007400</name>
</gene>
<accession>A0A2U2HP31</accession>
<sequence>MILADTLLDQQGQVLLMQGTVLSEATIALMPRHGIELLPIAIPGAPPPAPPDRGALARRLDHLFRKNDIDDQRDWATGTLRRYIEVYRLGPEAEQ</sequence>
<comment type="caution">
    <text evidence="1">The sequence shown here is derived from an EMBL/GenBank/DDBJ whole genome shotgun (WGS) entry which is preliminary data.</text>
</comment>
<proteinExistence type="predicted"/>
<keyword evidence="2" id="KW-1185">Reference proteome</keyword>
<dbReference type="Proteomes" id="UP000241421">
    <property type="component" value="Unassembled WGS sequence"/>
</dbReference>
<name>A0A2U2HP31_9BURK</name>
<dbReference type="AlphaFoldDB" id="A0A2U2HP31"/>